<evidence type="ECO:0000256" key="2">
    <source>
        <dbReference type="ARBA" id="ARBA00022679"/>
    </source>
</evidence>
<evidence type="ECO:0000256" key="1">
    <source>
        <dbReference type="ARBA" id="ARBA00022676"/>
    </source>
</evidence>
<reference evidence="3 4" key="1">
    <citation type="submission" date="2024-05" db="EMBL/GenBank/DDBJ databases">
        <title>Three bacterial strains, DH-69, EH-24, and ECK-19 isolated from coastal sediments.</title>
        <authorList>
            <person name="Ye Y.-Q."/>
            <person name="Du Z.-J."/>
        </authorList>
    </citation>
    <scope>NUCLEOTIDE SEQUENCE [LARGE SCALE GENOMIC DNA]</scope>
    <source>
        <strain evidence="3 4">ECK-19</strain>
    </source>
</reference>
<evidence type="ECO:0000313" key="3">
    <source>
        <dbReference type="EMBL" id="MEX6633262.1"/>
    </source>
</evidence>
<dbReference type="EMBL" id="JBEHZE010000001">
    <property type="protein sequence ID" value="MEX6633262.1"/>
    <property type="molecule type" value="Genomic_DNA"/>
</dbReference>
<dbReference type="Gene3D" id="3.40.50.2000">
    <property type="entry name" value="Glycogen Phosphorylase B"/>
    <property type="match status" value="2"/>
</dbReference>
<sequence length="316" mass="34240">MVIKTDGLCGFVAADPVFEAIRNAHPKAKVSLLTTQGLQRIARASPYFDQVASMPSMGERDARKEFVRQLKASKFEQVYDLSGDSAARRLKGAMGPFRPKWFSAEQAPKASAKSSAMTPLPKLDKITELSGISLNDRLPDLRWAVSARKDSANMQPSWYGISGPFGLFLPSENPDRRWSVEGYASLAGQMSEAGFMPVLAGSKELHGFGDAIANEAPQLLDLSGKTDHLQLAALAQEAAFFVSDVAPEMELALSVGCEGVVICPAKSPFYAEGRHIVTLTTESDLNTVEPLFVWRTLDNMGLIDIGSGDQMIAEAR</sequence>
<dbReference type="Pfam" id="PF01075">
    <property type="entry name" value="Glyco_transf_9"/>
    <property type="match status" value="1"/>
</dbReference>
<keyword evidence="4" id="KW-1185">Reference proteome</keyword>
<keyword evidence="2" id="KW-0808">Transferase</keyword>
<dbReference type="RefSeq" id="WP_369313218.1">
    <property type="nucleotide sequence ID" value="NZ_JBEHZE010000001.1"/>
</dbReference>
<dbReference type="PANTHER" id="PTHR30160">
    <property type="entry name" value="TETRAACYLDISACCHARIDE 4'-KINASE-RELATED"/>
    <property type="match status" value="1"/>
</dbReference>
<dbReference type="InterPro" id="IPR002201">
    <property type="entry name" value="Glyco_trans_9"/>
</dbReference>
<keyword evidence="1" id="KW-0328">Glycosyltransferase</keyword>
<gene>
    <name evidence="3" type="ORF">ABFZ84_06830</name>
</gene>
<dbReference type="PANTHER" id="PTHR30160:SF1">
    <property type="entry name" value="LIPOPOLYSACCHARIDE 1,2-N-ACETYLGLUCOSAMINETRANSFERASE-RELATED"/>
    <property type="match status" value="1"/>
</dbReference>
<proteinExistence type="predicted"/>
<protein>
    <submittedName>
        <fullName evidence="3">Glycosyltransferase family 9 protein</fullName>
    </submittedName>
</protein>
<accession>A0ABV3Z396</accession>
<evidence type="ECO:0000313" key="4">
    <source>
        <dbReference type="Proteomes" id="UP001560685"/>
    </source>
</evidence>
<organism evidence="3 4">
    <name type="scientific">Hyphococcus lacteus</name>
    <dbReference type="NCBI Taxonomy" id="3143536"/>
    <lineage>
        <taxon>Bacteria</taxon>
        <taxon>Pseudomonadati</taxon>
        <taxon>Pseudomonadota</taxon>
        <taxon>Alphaproteobacteria</taxon>
        <taxon>Parvularculales</taxon>
        <taxon>Parvularculaceae</taxon>
        <taxon>Hyphococcus</taxon>
    </lineage>
</organism>
<dbReference type="InterPro" id="IPR051199">
    <property type="entry name" value="LPS_LOS_Heptosyltrfase"/>
</dbReference>
<dbReference type="SUPFAM" id="SSF53756">
    <property type="entry name" value="UDP-Glycosyltransferase/glycogen phosphorylase"/>
    <property type="match status" value="1"/>
</dbReference>
<comment type="caution">
    <text evidence="3">The sequence shown here is derived from an EMBL/GenBank/DDBJ whole genome shotgun (WGS) entry which is preliminary data.</text>
</comment>
<name>A0ABV3Z396_9PROT</name>
<dbReference type="Proteomes" id="UP001560685">
    <property type="component" value="Unassembled WGS sequence"/>
</dbReference>